<sequence>MLTWNWLGRATNTSLIRLSRLLLICLLATGTDSASQRSSLASEPITHLETATDSIAWHHPLYLNWGDYWRVRIPITVSNTSQEDILGQTLAFRVVSPEEANTSGDQGPWPALPIAGRELREIRVCTENGRELLWGAVDGQGRVLGTGVLPAGAYFVIPIECRAGSMTRLFVYLDNPKATAVPDHWTKRPFLTNGGMELGSGEAPLGWAHDPRDADHQAYWTNDHPHSGSKCVTTVVRPGAAPSWIATRQIGIAAIPGARYRLRAWVRAENVQGNAGWYVHAGNEANPMMIAPVFSAGGGTYDWKEIQAEFSAPMQATTLSVGTVLWGTGQAWFDDVSLEVIGQSPWIVKVGRPEQRFLKEVAAEEPWRAEAAINGGWPSRIHAKVFRFADEEARDVLVALPLEQFRRKNEGVDGSFIVQHNSGIKECLVVGTWVLWSDDLPAGSVLHRYLKLTADDQRSPAEGGHQRDFERLLFSGKNLVKNPSFEDGEKLPEVWMRVGEGVTGVKFSVEENAPFTGGKRRSARLEVSNDTKPGWYGWQQKVPVKAGRNYFVAGWLKCQNVSQGEVRIHLHFHDAQGRLTAQGAMTSIGPGISGTRDWTLLSGVVRAPAEATDMTIHLTTNVPGVLWHDAIVVAEVALVDAAEWETKPLPSGELALWQMPSVVKVFREDPPGRSAKELSLFAAKGEWEAIQFVVKSHDPLGPVTVEVDPPKNNLGEKLDQFQVAVVGFVPIDHPSNYFRSEEPAWYRKIPAGSRGSDGWAGWWPDPLLPANTFDLKAETAQPIWIIFRIPRDARPGDYRGQVRLRVGGNIVKQVPLRCQIWGFALPERTTLPAIYDVRLGPGRDFWGKRFDEIYPQLVAFMAERRLCPDAIRPDPVIRFENGKVVADFTDYDRVAEWYFDKLGLPSSYAPQLFYLFGWGFPPRDLFGQRPYPGAPPYQGVDRSALRPQYKETYQACLRAYWEHIKQRGWADRITLYISDEPFAHLPEIKEQMKALCAMIHEVDPSIPIYSSTWEHVPEWDGCITVWGLGHDGRVPPEKFPAIREKGAKIWYTTDGQMCIDTPYCAVERLLPHYCFHYGVSAYEFWGVAWNTYNPYEFGWHSFIHQSDRPGESYWVRYPNGDGYLIYPGQPIGYDGLVSSIRLEQAREGVEDYEYFVLLSQLIDQAKTRGRDTKEAEKALTEARQLVLIPNPGGRYSTRMLPHPERVEEVRRAIARAIEDLSKN</sequence>
<dbReference type="SUPFAM" id="SSF49785">
    <property type="entry name" value="Galactose-binding domain-like"/>
    <property type="match status" value="1"/>
</dbReference>
<keyword evidence="4" id="KW-1185">Reference proteome</keyword>
<dbReference type="RefSeq" id="WP_095415255.1">
    <property type="nucleotide sequence ID" value="NZ_CP018477.1"/>
</dbReference>
<protein>
    <submittedName>
        <fullName evidence="3">Uncharacterized protein</fullName>
    </submittedName>
</protein>
<dbReference type="Pfam" id="PF13320">
    <property type="entry name" value="GH123_cat"/>
    <property type="match status" value="1"/>
</dbReference>
<name>A0A286RGM4_9BACT</name>
<accession>A0A286RGM4</accession>
<gene>
    <name evidence="3" type="ORF">THTE_2495</name>
</gene>
<dbReference type="KEGG" id="ttf:THTE_2495"/>
<dbReference type="AlphaFoldDB" id="A0A286RGM4"/>
<evidence type="ECO:0000259" key="1">
    <source>
        <dbReference type="Pfam" id="PF13320"/>
    </source>
</evidence>
<dbReference type="Pfam" id="PF22680">
    <property type="entry name" value="Glyco_hydro_123_N_2"/>
    <property type="match status" value="1"/>
</dbReference>
<dbReference type="InterPro" id="IPR053850">
    <property type="entry name" value="Glyco_hydro_123_N_2"/>
</dbReference>
<dbReference type="EMBL" id="CP018477">
    <property type="protein sequence ID" value="ASV75097.1"/>
    <property type="molecule type" value="Genomic_DNA"/>
</dbReference>
<dbReference type="InterPro" id="IPR025150">
    <property type="entry name" value="GH123_cat"/>
</dbReference>
<evidence type="ECO:0000313" key="4">
    <source>
        <dbReference type="Proteomes" id="UP000215086"/>
    </source>
</evidence>
<feature type="domain" description="Glycoside hydrolase 123 catalytic" evidence="1">
    <location>
        <begin position="880"/>
        <end position="1156"/>
    </location>
</feature>
<evidence type="ECO:0000313" key="3">
    <source>
        <dbReference type="EMBL" id="ASV75097.1"/>
    </source>
</evidence>
<feature type="domain" description="Glycoside hydrolase 123 N-terminal" evidence="2">
    <location>
        <begin position="669"/>
        <end position="804"/>
    </location>
</feature>
<evidence type="ECO:0000259" key="2">
    <source>
        <dbReference type="Pfam" id="PF22680"/>
    </source>
</evidence>
<dbReference type="InterPro" id="IPR008979">
    <property type="entry name" value="Galactose-bd-like_sf"/>
</dbReference>
<dbReference type="Proteomes" id="UP000215086">
    <property type="component" value="Chromosome"/>
</dbReference>
<dbReference type="OrthoDB" id="228239at2"/>
<reference evidence="3 4" key="1">
    <citation type="journal article" name="Front. Microbiol.">
        <title>Sugar Metabolism of the First Thermophilic Planctomycete Thermogutta terrifontis: Comparative Genomic and Transcriptomic Approaches.</title>
        <authorList>
            <person name="Elcheninov A.G."/>
            <person name="Menzel P."/>
            <person name="Gudbergsdottir S.R."/>
            <person name="Slesarev A.I."/>
            <person name="Kadnikov V.V."/>
            <person name="Krogh A."/>
            <person name="Bonch-Osmolovskaya E.A."/>
            <person name="Peng X."/>
            <person name="Kublanov I.V."/>
        </authorList>
    </citation>
    <scope>NUCLEOTIDE SEQUENCE [LARGE SCALE GENOMIC DNA]</scope>
    <source>
        <strain evidence="3 4">R1</strain>
    </source>
</reference>
<proteinExistence type="predicted"/>
<dbReference type="Gene3D" id="2.60.120.260">
    <property type="entry name" value="Galactose-binding domain-like"/>
    <property type="match status" value="2"/>
</dbReference>
<organism evidence="3 4">
    <name type="scientific">Thermogutta terrifontis</name>
    <dbReference type="NCBI Taxonomy" id="1331910"/>
    <lineage>
        <taxon>Bacteria</taxon>
        <taxon>Pseudomonadati</taxon>
        <taxon>Planctomycetota</taxon>
        <taxon>Planctomycetia</taxon>
        <taxon>Pirellulales</taxon>
        <taxon>Thermoguttaceae</taxon>
        <taxon>Thermogutta</taxon>
    </lineage>
</organism>